<keyword evidence="3" id="KW-0560">Oxidoreductase</keyword>
<dbReference type="Gene3D" id="3.90.180.10">
    <property type="entry name" value="Medium-chain alcohol dehydrogenases, catalytic domain"/>
    <property type="match status" value="1"/>
</dbReference>
<comment type="similarity">
    <text evidence="4">Belongs to the zinc-containing alcohol dehydrogenase family.</text>
</comment>
<dbReference type="PANTHER" id="PTHR43401">
    <property type="entry name" value="L-THREONINE 3-DEHYDROGENASE"/>
    <property type="match status" value="1"/>
</dbReference>
<evidence type="ECO:0000256" key="2">
    <source>
        <dbReference type="ARBA" id="ARBA00022833"/>
    </source>
</evidence>
<dbReference type="EMBL" id="QJJQ01000001">
    <property type="protein sequence ID" value="PXW90224.1"/>
    <property type="molecule type" value="Genomic_DNA"/>
</dbReference>
<dbReference type="Pfam" id="PF00107">
    <property type="entry name" value="ADH_zinc_N"/>
    <property type="match status" value="1"/>
</dbReference>
<protein>
    <submittedName>
        <fullName evidence="6">L-iditol 2-dehydrogenase</fullName>
    </submittedName>
</protein>
<evidence type="ECO:0000313" key="6">
    <source>
        <dbReference type="EMBL" id="PXW90224.1"/>
    </source>
</evidence>
<gene>
    <name evidence="6" type="ORF">DFR56_101134</name>
</gene>
<dbReference type="SUPFAM" id="SSF50129">
    <property type="entry name" value="GroES-like"/>
    <property type="match status" value="1"/>
</dbReference>
<evidence type="ECO:0000256" key="4">
    <source>
        <dbReference type="RuleBase" id="RU361277"/>
    </source>
</evidence>
<organism evidence="6 7">
    <name type="scientific">Pseudogracilibacillus auburnensis</name>
    <dbReference type="NCBI Taxonomy" id="1494959"/>
    <lineage>
        <taxon>Bacteria</taxon>
        <taxon>Bacillati</taxon>
        <taxon>Bacillota</taxon>
        <taxon>Bacilli</taxon>
        <taxon>Bacillales</taxon>
        <taxon>Bacillaceae</taxon>
        <taxon>Pseudogracilibacillus</taxon>
    </lineage>
</organism>
<dbReference type="RefSeq" id="WP_110393500.1">
    <property type="nucleotide sequence ID" value="NZ_JBHUHB010000001.1"/>
</dbReference>
<dbReference type="Proteomes" id="UP000247978">
    <property type="component" value="Unassembled WGS sequence"/>
</dbReference>
<dbReference type="GO" id="GO:0008270">
    <property type="term" value="F:zinc ion binding"/>
    <property type="evidence" value="ECO:0007669"/>
    <property type="project" value="InterPro"/>
</dbReference>
<dbReference type="InterPro" id="IPR002328">
    <property type="entry name" value="ADH_Zn_CS"/>
</dbReference>
<reference evidence="6 7" key="1">
    <citation type="submission" date="2018-05" db="EMBL/GenBank/DDBJ databases">
        <title>Genomic Encyclopedia of Type Strains, Phase IV (KMG-IV): sequencing the most valuable type-strain genomes for metagenomic binning, comparative biology and taxonomic classification.</title>
        <authorList>
            <person name="Goeker M."/>
        </authorList>
    </citation>
    <scope>NUCLEOTIDE SEQUENCE [LARGE SCALE GENOMIC DNA]</scope>
    <source>
        <strain evidence="6 7">DSM 28556</strain>
    </source>
</reference>
<sequence length="344" mass="38114">MKKAVYYDVDNFKYEDIGELTIGSKEVLLKMESCGLCGTDIHKAISKSVPTPIVLGHEVAGTIVEVGAEVSDYQVGDRVYLAHHVPCFSCKHCRRGHYSLCPQFTATNIDPGGFSEYIRVPELHVKHTMGLIPDDISFEEGAMVEPIACCLHGFDLIHYYQGDNVLIMGAGQIGILQTQIAKHLFADQVIVSDINPYRLDKALELGADHVIKADKENVKERVNEITNGRGVDIVIISSGIGFLLEQAMECVSRGGTILVFAPFKKEPITIPAHRFFEDEVSIVGSYSSTPYDYKPALELLKKGVIQVDKMVTHRFPLSELKEAIQLAHDTEKEVLKVMIEPKGN</sequence>
<dbReference type="InterPro" id="IPR013149">
    <property type="entry name" value="ADH-like_C"/>
</dbReference>
<feature type="domain" description="Enoyl reductase (ER)" evidence="5">
    <location>
        <begin position="7"/>
        <end position="335"/>
    </location>
</feature>
<dbReference type="PROSITE" id="PS00059">
    <property type="entry name" value="ADH_ZINC"/>
    <property type="match status" value="1"/>
</dbReference>
<dbReference type="InterPro" id="IPR050129">
    <property type="entry name" value="Zn_alcohol_dh"/>
</dbReference>
<dbReference type="InterPro" id="IPR036291">
    <property type="entry name" value="NAD(P)-bd_dom_sf"/>
</dbReference>
<dbReference type="InterPro" id="IPR013154">
    <property type="entry name" value="ADH-like_N"/>
</dbReference>
<keyword evidence="1 4" id="KW-0479">Metal-binding</keyword>
<name>A0A2V3WAQ1_9BACI</name>
<dbReference type="Pfam" id="PF08240">
    <property type="entry name" value="ADH_N"/>
    <property type="match status" value="1"/>
</dbReference>
<evidence type="ECO:0000256" key="3">
    <source>
        <dbReference type="ARBA" id="ARBA00023002"/>
    </source>
</evidence>
<evidence type="ECO:0000259" key="5">
    <source>
        <dbReference type="SMART" id="SM00829"/>
    </source>
</evidence>
<evidence type="ECO:0000256" key="1">
    <source>
        <dbReference type="ARBA" id="ARBA00022723"/>
    </source>
</evidence>
<dbReference type="Gene3D" id="3.40.50.720">
    <property type="entry name" value="NAD(P)-binding Rossmann-like Domain"/>
    <property type="match status" value="1"/>
</dbReference>
<dbReference type="GO" id="GO:0016491">
    <property type="term" value="F:oxidoreductase activity"/>
    <property type="evidence" value="ECO:0007669"/>
    <property type="project" value="UniProtKB-KW"/>
</dbReference>
<dbReference type="InterPro" id="IPR020843">
    <property type="entry name" value="ER"/>
</dbReference>
<proteinExistence type="inferred from homology"/>
<dbReference type="OrthoDB" id="9792162at2"/>
<dbReference type="AlphaFoldDB" id="A0A2V3WAQ1"/>
<keyword evidence="7" id="KW-1185">Reference proteome</keyword>
<dbReference type="PANTHER" id="PTHR43401:SF2">
    <property type="entry name" value="L-THREONINE 3-DEHYDROGENASE"/>
    <property type="match status" value="1"/>
</dbReference>
<evidence type="ECO:0000313" key="7">
    <source>
        <dbReference type="Proteomes" id="UP000247978"/>
    </source>
</evidence>
<dbReference type="SMART" id="SM00829">
    <property type="entry name" value="PKS_ER"/>
    <property type="match status" value="1"/>
</dbReference>
<comment type="cofactor">
    <cofactor evidence="4">
        <name>Zn(2+)</name>
        <dbReference type="ChEBI" id="CHEBI:29105"/>
    </cofactor>
</comment>
<keyword evidence="2 4" id="KW-0862">Zinc</keyword>
<dbReference type="SUPFAM" id="SSF51735">
    <property type="entry name" value="NAD(P)-binding Rossmann-fold domains"/>
    <property type="match status" value="1"/>
</dbReference>
<comment type="caution">
    <text evidence="6">The sequence shown here is derived from an EMBL/GenBank/DDBJ whole genome shotgun (WGS) entry which is preliminary data.</text>
</comment>
<dbReference type="InterPro" id="IPR011032">
    <property type="entry name" value="GroES-like_sf"/>
</dbReference>
<accession>A0A2V3WAQ1</accession>